<feature type="transmembrane region" description="Helical" evidence="1">
    <location>
        <begin position="88"/>
        <end position="108"/>
    </location>
</feature>
<keyword evidence="5" id="KW-1185">Reference proteome</keyword>
<dbReference type="Pfam" id="PF13579">
    <property type="entry name" value="Glyco_trans_4_4"/>
    <property type="match status" value="1"/>
</dbReference>
<name>A0A423D4L7_9PSED</name>
<dbReference type="SUPFAM" id="SSF53756">
    <property type="entry name" value="UDP-Glycosyltransferase/glycogen phosphorylase"/>
    <property type="match status" value="1"/>
</dbReference>
<dbReference type="Gene3D" id="3.40.50.2000">
    <property type="entry name" value="Glycogen Phosphorylase B"/>
    <property type="match status" value="2"/>
</dbReference>
<accession>A0A423D4L7</accession>
<gene>
    <name evidence="4" type="ORF">BHU25_20080</name>
</gene>
<evidence type="ECO:0000259" key="2">
    <source>
        <dbReference type="Pfam" id="PF00534"/>
    </source>
</evidence>
<dbReference type="GO" id="GO:0016757">
    <property type="term" value="F:glycosyltransferase activity"/>
    <property type="evidence" value="ECO:0007669"/>
    <property type="project" value="TreeGrafter"/>
</dbReference>
<protein>
    <submittedName>
        <fullName evidence="4">Uncharacterized protein</fullName>
    </submittedName>
</protein>
<dbReference type="Pfam" id="PF00534">
    <property type="entry name" value="Glycos_transf_1"/>
    <property type="match status" value="1"/>
</dbReference>
<dbReference type="AlphaFoldDB" id="A0A423D4L7"/>
<feature type="transmembrane region" description="Helical" evidence="1">
    <location>
        <begin position="62"/>
        <end position="81"/>
    </location>
</feature>
<organism evidence="4 5">
    <name type="scientific">Pseudomonas vranovensis</name>
    <dbReference type="NCBI Taxonomy" id="321661"/>
    <lineage>
        <taxon>Bacteria</taxon>
        <taxon>Pseudomonadati</taxon>
        <taxon>Pseudomonadota</taxon>
        <taxon>Gammaproteobacteria</taxon>
        <taxon>Pseudomonadales</taxon>
        <taxon>Pseudomonadaceae</taxon>
        <taxon>Pseudomonas</taxon>
    </lineage>
</organism>
<evidence type="ECO:0000256" key="1">
    <source>
        <dbReference type="SAM" id="Phobius"/>
    </source>
</evidence>
<keyword evidence="1" id="KW-0812">Transmembrane</keyword>
<sequence>MSARTSADVAQYLHAQGHEVLVACPTPTRNVAAEGLDEKIAGLNMPFPVSRLFAFSSKKSSFVSRFLENISFGLSVFFFILRQRKVDVIYANVWPLFSLGLLLMAARLKGIKVVASVQDLYPESLAVQKRIEETGGIYRGLLKLDTLIARNCDHLVVISDGFHRAYTETRKIDPSKVTLVRNWVQGSQIQALPKEQARGELEKVMGLRLAPEQFLFVYGGNMGVASGLDEFMGYLDGVDPRAVFLFAGDGSLVPELKRLLQARGLESRCHFLSPWPFELTPAVFGAADALLLPTAAGQEFASVPSKLITYMLAGRPILLLADERSESAIELGKSDAGHTIGVRTNAAVLEGMNYLLNASSERLAAMGSNGREYAQEFYSAERAVPKLKAIVEDVYEA</sequence>
<comment type="caution">
    <text evidence="4">The sequence shown here is derived from an EMBL/GenBank/DDBJ whole genome shotgun (WGS) entry which is preliminary data.</text>
</comment>
<keyword evidence="1" id="KW-0472">Membrane</keyword>
<dbReference type="PANTHER" id="PTHR45947">
    <property type="entry name" value="SULFOQUINOVOSYL TRANSFERASE SQD2"/>
    <property type="match status" value="1"/>
</dbReference>
<evidence type="ECO:0000259" key="3">
    <source>
        <dbReference type="Pfam" id="PF13579"/>
    </source>
</evidence>
<proteinExistence type="predicted"/>
<feature type="domain" description="Glycosyltransferase subfamily 4-like N-terminal" evidence="3">
    <location>
        <begin position="3"/>
        <end position="183"/>
    </location>
</feature>
<evidence type="ECO:0000313" key="4">
    <source>
        <dbReference type="EMBL" id="ROL66498.1"/>
    </source>
</evidence>
<dbReference type="PANTHER" id="PTHR45947:SF3">
    <property type="entry name" value="SULFOQUINOVOSYL TRANSFERASE SQD2"/>
    <property type="match status" value="1"/>
</dbReference>
<dbReference type="RefSeq" id="WP_176794229.1">
    <property type="nucleotide sequence ID" value="NZ_MOAM01000028.1"/>
</dbReference>
<dbReference type="InterPro" id="IPR028098">
    <property type="entry name" value="Glyco_trans_4-like_N"/>
</dbReference>
<dbReference type="InterPro" id="IPR001296">
    <property type="entry name" value="Glyco_trans_1"/>
</dbReference>
<reference evidence="4 5" key="1">
    <citation type="submission" date="2016-10" db="EMBL/GenBank/DDBJ databases">
        <title>Comparative genome analysis of multiple Pseudomonas spp. focuses on biocontrol and plant growth promoting traits.</title>
        <authorList>
            <person name="Tao X.-Y."/>
            <person name="Taylor C.G."/>
        </authorList>
    </citation>
    <scope>NUCLEOTIDE SEQUENCE [LARGE SCALE GENOMIC DNA]</scope>
    <source>
        <strain evidence="4 5">15D11</strain>
    </source>
</reference>
<dbReference type="Proteomes" id="UP000285286">
    <property type="component" value="Unassembled WGS sequence"/>
</dbReference>
<dbReference type="InterPro" id="IPR050194">
    <property type="entry name" value="Glycosyltransferase_grp1"/>
</dbReference>
<feature type="domain" description="Glycosyl transferase family 1" evidence="2">
    <location>
        <begin position="213"/>
        <end position="372"/>
    </location>
</feature>
<keyword evidence="1" id="KW-1133">Transmembrane helix</keyword>
<dbReference type="CDD" id="cd03794">
    <property type="entry name" value="GT4_WbuB-like"/>
    <property type="match status" value="1"/>
</dbReference>
<dbReference type="EMBL" id="MOAM01000028">
    <property type="protein sequence ID" value="ROL66498.1"/>
    <property type="molecule type" value="Genomic_DNA"/>
</dbReference>
<evidence type="ECO:0000313" key="5">
    <source>
        <dbReference type="Proteomes" id="UP000285286"/>
    </source>
</evidence>